<dbReference type="Pfam" id="PF00899">
    <property type="entry name" value="ThiF"/>
    <property type="match status" value="1"/>
</dbReference>
<sequence>MSSSFSRVQLLTGEEAFGRLQEARVTVCGLGAVGSFAVEALARSGVGHLRLVDFDVVEASNINRQLFALHSTLGQSKVSLAQKRIKDIAPDCHVEVLDLFIDGASLDRVLDNEPDVVLDAIDGLNSKVMLIREALHRRLYIASSMGAATRYDAGAIRVCDISETHHCPLARLVRRRLHRFGIEKGVDCVFSPEPPTRGPVPEETEETATQARGRIRQPMGSIAHVTGSFGLRLAGLALDRILQRMK</sequence>
<dbReference type="PANTHER" id="PTHR43267">
    <property type="entry name" value="TRNA THREONYLCARBAMOYLADENOSINE DEHYDRATASE"/>
    <property type="match status" value="1"/>
</dbReference>
<dbReference type="GO" id="GO:0061503">
    <property type="term" value="F:tRNA threonylcarbamoyladenosine dehydratase"/>
    <property type="evidence" value="ECO:0007669"/>
    <property type="project" value="TreeGrafter"/>
</dbReference>
<dbReference type="SUPFAM" id="SSF69572">
    <property type="entry name" value="Activating enzymes of the ubiquitin-like proteins"/>
    <property type="match status" value="1"/>
</dbReference>
<dbReference type="AlphaFoldDB" id="A0A562RWF5"/>
<dbReference type="RefSeq" id="WP_144683778.1">
    <property type="nucleotide sequence ID" value="NZ_VLLC01000008.1"/>
</dbReference>
<proteinExistence type="predicted"/>
<feature type="domain" description="THIF-type NAD/FAD binding fold" evidence="1">
    <location>
        <begin position="11"/>
        <end position="243"/>
    </location>
</feature>
<dbReference type="Proteomes" id="UP000318307">
    <property type="component" value="Unassembled WGS sequence"/>
</dbReference>
<keyword evidence="3" id="KW-1185">Reference proteome</keyword>
<dbReference type="EMBL" id="VLLC01000008">
    <property type="protein sequence ID" value="TWI73253.1"/>
    <property type="molecule type" value="Genomic_DNA"/>
</dbReference>
<reference evidence="2 3" key="1">
    <citation type="submission" date="2019-07" db="EMBL/GenBank/DDBJ databases">
        <title>Genome sequencing of 100 strains of the haloalkaliphilic chemolithoautotrophic sulfur-oxidizing bacterium Thioalkalivibrio.</title>
        <authorList>
            <person name="Muyzer G."/>
        </authorList>
    </citation>
    <scope>NUCLEOTIDE SEQUENCE [LARGE SCALE GENOMIC DNA]</scope>
    <source>
        <strain evidence="2 3">ASO4-4</strain>
    </source>
</reference>
<comment type="caution">
    <text evidence="2">The sequence shown here is derived from an EMBL/GenBank/DDBJ whole genome shotgun (WGS) entry which is preliminary data.</text>
</comment>
<evidence type="ECO:0000259" key="1">
    <source>
        <dbReference type="Pfam" id="PF00899"/>
    </source>
</evidence>
<dbReference type="Gene3D" id="3.40.50.720">
    <property type="entry name" value="NAD(P)-binding Rossmann-like Domain"/>
    <property type="match status" value="1"/>
</dbReference>
<name>A0A562RWF5_9BACT</name>
<organism evidence="2 3">
    <name type="scientific">Desulfobotulus alkaliphilus</name>
    <dbReference type="NCBI Taxonomy" id="622671"/>
    <lineage>
        <taxon>Bacteria</taxon>
        <taxon>Pseudomonadati</taxon>
        <taxon>Thermodesulfobacteriota</taxon>
        <taxon>Desulfobacteria</taxon>
        <taxon>Desulfobacterales</taxon>
        <taxon>Desulfobacteraceae</taxon>
        <taxon>Desulfobotulus</taxon>
    </lineage>
</organism>
<dbReference type="InterPro" id="IPR000594">
    <property type="entry name" value="ThiF_NAD_FAD-bd"/>
</dbReference>
<dbReference type="CDD" id="cd00755">
    <property type="entry name" value="YgdL_like"/>
    <property type="match status" value="1"/>
</dbReference>
<dbReference type="GO" id="GO:0061504">
    <property type="term" value="P:cyclic threonylcarbamoyladenosine biosynthetic process"/>
    <property type="evidence" value="ECO:0007669"/>
    <property type="project" value="TreeGrafter"/>
</dbReference>
<dbReference type="InterPro" id="IPR035985">
    <property type="entry name" value="Ubiquitin-activating_enz"/>
</dbReference>
<evidence type="ECO:0000313" key="3">
    <source>
        <dbReference type="Proteomes" id="UP000318307"/>
    </source>
</evidence>
<dbReference type="OrthoDB" id="9804150at2"/>
<protein>
    <submittedName>
        <fullName evidence="2">tRNA A37 threonylcarbamoyladenosine dehydratase</fullName>
    </submittedName>
</protein>
<dbReference type="PANTHER" id="PTHR43267:SF1">
    <property type="entry name" value="TRNA THREONYLCARBAMOYLADENOSINE DEHYDRATASE"/>
    <property type="match status" value="1"/>
</dbReference>
<accession>A0A562RWF5</accession>
<dbReference type="InterPro" id="IPR045886">
    <property type="entry name" value="ThiF/MoeB/HesA"/>
</dbReference>
<dbReference type="GO" id="GO:0008641">
    <property type="term" value="F:ubiquitin-like modifier activating enzyme activity"/>
    <property type="evidence" value="ECO:0007669"/>
    <property type="project" value="InterPro"/>
</dbReference>
<evidence type="ECO:0000313" key="2">
    <source>
        <dbReference type="EMBL" id="TWI73253.1"/>
    </source>
</evidence>
<gene>
    <name evidence="2" type="ORF">LZ24_01341</name>
</gene>